<dbReference type="AlphaFoldDB" id="A0A336M617"/>
<name>A0A336M617_CULSO</name>
<proteinExistence type="predicted"/>
<organism evidence="1">
    <name type="scientific">Culicoides sonorensis</name>
    <name type="common">Biting midge</name>
    <dbReference type="NCBI Taxonomy" id="179676"/>
    <lineage>
        <taxon>Eukaryota</taxon>
        <taxon>Metazoa</taxon>
        <taxon>Ecdysozoa</taxon>
        <taxon>Arthropoda</taxon>
        <taxon>Hexapoda</taxon>
        <taxon>Insecta</taxon>
        <taxon>Pterygota</taxon>
        <taxon>Neoptera</taxon>
        <taxon>Endopterygota</taxon>
        <taxon>Diptera</taxon>
        <taxon>Nematocera</taxon>
        <taxon>Chironomoidea</taxon>
        <taxon>Ceratopogonidae</taxon>
        <taxon>Ceratopogoninae</taxon>
        <taxon>Culicoides</taxon>
        <taxon>Monoculicoides</taxon>
    </lineage>
</organism>
<protein>
    <submittedName>
        <fullName evidence="1">CSON004700 protein</fullName>
    </submittedName>
</protein>
<sequence length="134" mass="15196">MWISAERVMKDERILSAFNDSIWVRISPGSHVVKLPMITRISRLACDGSIFKDLSANSSPFCNEGSPVHINRVGFKSCWLIFSVQSTMMNKCRIIPRRQCFFFCSNLRRLAFWMISATELATKPSSSSLIASLN</sequence>
<dbReference type="EMBL" id="UFQT01000195">
    <property type="protein sequence ID" value="SSX21478.1"/>
    <property type="molecule type" value="Genomic_DNA"/>
</dbReference>
<accession>A0A336M617</accession>
<reference evidence="1" key="1">
    <citation type="submission" date="2018-07" db="EMBL/GenBank/DDBJ databases">
        <authorList>
            <person name="Quirk P.G."/>
            <person name="Krulwich T.A."/>
        </authorList>
    </citation>
    <scope>NUCLEOTIDE SEQUENCE</scope>
</reference>
<evidence type="ECO:0000313" key="1">
    <source>
        <dbReference type="EMBL" id="SSX21478.1"/>
    </source>
</evidence>
<dbReference type="VEuPathDB" id="VectorBase:CSON004700"/>
<gene>
    <name evidence="1" type="primary">CSON004700</name>
</gene>